<reference evidence="12" key="1">
    <citation type="submission" date="2023-01" db="EMBL/GenBank/DDBJ databases">
        <title>The genome sequence of Kordiimonadaceae bacterium 6D33.</title>
        <authorList>
            <person name="Liu Y."/>
        </authorList>
    </citation>
    <scope>NUCLEOTIDE SEQUENCE</scope>
    <source>
        <strain evidence="12">6D33</strain>
    </source>
</reference>
<gene>
    <name evidence="12" type="ORF">PH603_00785</name>
</gene>
<dbReference type="SMART" id="SM00388">
    <property type="entry name" value="HisKA"/>
    <property type="match status" value="1"/>
</dbReference>
<evidence type="ECO:0000256" key="7">
    <source>
        <dbReference type="ARBA" id="ARBA00022741"/>
    </source>
</evidence>
<evidence type="ECO:0000256" key="3">
    <source>
        <dbReference type="ARBA" id="ARBA00012438"/>
    </source>
</evidence>
<keyword evidence="10" id="KW-0472">Membrane</keyword>
<dbReference type="AlphaFoldDB" id="A0AAE9XNI1"/>
<evidence type="ECO:0000256" key="4">
    <source>
        <dbReference type="ARBA" id="ARBA00022475"/>
    </source>
</evidence>
<dbReference type="EC" id="2.7.13.3" evidence="3"/>
<evidence type="ECO:0000256" key="9">
    <source>
        <dbReference type="ARBA" id="ARBA00022840"/>
    </source>
</evidence>
<dbReference type="InterPro" id="IPR003661">
    <property type="entry name" value="HisK_dim/P_dom"/>
</dbReference>
<evidence type="ECO:0000256" key="6">
    <source>
        <dbReference type="ARBA" id="ARBA00022679"/>
    </source>
</evidence>
<dbReference type="PROSITE" id="PS50109">
    <property type="entry name" value="HIS_KIN"/>
    <property type="match status" value="1"/>
</dbReference>
<dbReference type="Gene3D" id="6.10.340.10">
    <property type="match status" value="1"/>
</dbReference>
<feature type="transmembrane region" description="Helical" evidence="10">
    <location>
        <begin position="147"/>
        <end position="169"/>
    </location>
</feature>
<dbReference type="SUPFAM" id="SSF55874">
    <property type="entry name" value="ATPase domain of HSP90 chaperone/DNA topoisomerase II/histidine kinase"/>
    <property type="match status" value="1"/>
</dbReference>
<evidence type="ECO:0000256" key="5">
    <source>
        <dbReference type="ARBA" id="ARBA00022553"/>
    </source>
</evidence>
<dbReference type="KEGG" id="gso:PH603_00785"/>
<keyword evidence="13" id="KW-1185">Reference proteome</keyword>
<keyword evidence="6" id="KW-0808">Transferase</keyword>
<protein>
    <recommendedName>
        <fullName evidence="3">histidine kinase</fullName>
        <ecNumber evidence="3">2.7.13.3</ecNumber>
    </recommendedName>
</protein>
<keyword evidence="10" id="KW-1133">Transmembrane helix</keyword>
<dbReference type="Pfam" id="PF02518">
    <property type="entry name" value="HATPase_c"/>
    <property type="match status" value="1"/>
</dbReference>
<evidence type="ECO:0000256" key="10">
    <source>
        <dbReference type="SAM" id="Phobius"/>
    </source>
</evidence>
<dbReference type="PANTHER" id="PTHR44936:SF10">
    <property type="entry name" value="SENSOR PROTEIN RSTB"/>
    <property type="match status" value="1"/>
</dbReference>
<dbReference type="CDD" id="cd00075">
    <property type="entry name" value="HATPase"/>
    <property type="match status" value="1"/>
</dbReference>
<organism evidence="12 13">
    <name type="scientific">Gimibacter soli</name>
    <dbReference type="NCBI Taxonomy" id="3024400"/>
    <lineage>
        <taxon>Bacteria</taxon>
        <taxon>Pseudomonadati</taxon>
        <taxon>Pseudomonadota</taxon>
        <taxon>Alphaproteobacteria</taxon>
        <taxon>Kordiimonadales</taxon>
        <taxon>Temperatibacteraceae</taxon>
        <taxon>Gimibacter</taxon>
    </lineage>
</organism>
<dbReference type="RefSeq" id="WP_289504012.1">
    <property type="nucleotide sequence ID" value="NZ_CP116805.1"/>
</dbReference>
<dbReference type="InterPro" id="IPR036890">
    <property type="entry name" value="HATPase_C_sf"/>
</dbReference>
<evidence type="ECO:0000256" key="8">
    <source>
        <dbReference type="ARBA" id="ARBA00022777"/>
    </source>
</evidence>
<keyword evidence="5" id="KW-0597">Phosphoprotein</keyword>
<proteinExistence type="predicted"/>
<name>A0AAE9XNI1_9PROT</name>
<keyword evidence="10" id="KW-0812">Transmembrane</keyword>
<dbReference type="GO" id="GO:0005886">
    <property type="term" value="C:plasma membrane"/>
    <property type="evidence" value="ECO:0007669"/>
    <property type="project" value="UniProtKB-SubCell"/>
</dbReference>
<dbReference type="InterPro" id="IPR003594">
    <property type="entry name" value="HATPase_dom"/>
</dbReference>
<dbReference type="GO" id="GO:0005524">
    <property type="term" value="F:ATP binding"/>
    <property type="evidence" value="ECO:0007669"/>
    <property type="project" value="UniProtKB-KW"/>
</dbReference>
<keyword evidence="9" id="KW-0067">ATP-binding</keyword>
<dbReference type="GO" id="GO:0000155">
    <property type="term" value="F:phosphorelay sensor kinase activity"/>
    <property type="evidence" value="ECO:0007669"/>
    <property type="project" value="InterPro"/>
</dbReference>
<comment type="subcellular location">
    <subcellularLocation>
        <location evidence="2">Cell membrane</location>
        <topology evidence="2">Multi-pass membrane protein</topology>
    </subcellularLocation>
</comment>
<keyword evidence="8 12" id="KW-0418">Kinase</keyword>
<dbReference type="Proteomes" id="UP001217500">
    <property type="component" value="Chromosome"/>
</dbReference>
<comment type="catalytic activity">
    <reaction evidence="1">
        <text>ATP + protein L-histidine = ADP + protein N-phospho-L-histidine.</text>
        <dbReference type="EC" id="2.7.13.3"/>
    </reaction>
</comment>
<evidence type="ECO:0000259" key="11">
    <source>
        <dbReference type="PROSITE" id="PS50109"/>
    </source>
</evidence>
<dbReference type="PRINTS" id="PR00344">
    <property type="entry name" value="BCTRLSENSOR"/>
</dbReference>
<dbReference type="InterPro" id="IPR036097">
    <property type="entry name" value="HisK_dim/P_sf"/>
</dbReference>
<accession>A0AAE9XNI1</accession>
<sequence>MFFITVVELLVFMPWIAAYRQGFLEERLIAAQVAALSLEEAPGHMVSPRLEQQLLETAGVIAVIVRREDKSLMLGFDLMPAEADAVIDLRQASLGMLIADAFDTFQAEGGRIIRVVGEPSLPGTRWVEITMSEMGLYEAMVAYSSNVLILSIIVSVMVGLGVYLALHWLMVRPMRRLKNTIVSFRLHPEAKGPHRRLVRRRDEIGVVSRELVRMQDELQANLKEKTRLAELGEAVSKINHDLRNILTTAQLATDRLSKVDDPRIVPVARRLMTSVSRAVALCERTLRHGRADEPAPVKGETPLLPLLEDVAATLGLDDDGDFKVYFNFPKDFWIWGDGNQLHRVFLNLARNAHEAQGQSGSITFTAERDDTGTFHIDITDTGPGIPAHLVPNLFKPFLAVAKAGGSGLGLAIARDIVLAHGGQIGLKETGEGGTTFRVCLPGPDPDGED</sequence>
<dbReference type="SUPFAM" id="SSF47384">
    <property type="entry name" value="Homodimeric domain of signal transducing histidine kinase"/>
    <property type="match status" value="1"/>
</dbReference>
<keyword evidence="4" id="KW-1003">Cell membrane</keyword>
<evidence type="ECO:0000313" key="12">
    <source>
        <dbReference type="EMBL" id="WCL54293.1"/>
    </source>
</evidence>
<evidence type="ECO:0000313" key="13">
    <source>
        <dbReference type="Proteomes" id="UP001217500"/>
    </source>
</evidence>
<dbReference type="EMBL" id="CP116805">
    <property type="protein sequence ID" value="WCL54293.1"/>
    <property type="molecule type" value="Genomic_DNA"/>
</dbReference>
<feature type="domain" description="Histidine kinase" evidence="11">
    <location>
        <begin position="237"/>
        <end position="444"/>
    </location>
</feature>
<dbReference type="PANTHER" id="PTHR44936">
    <property type="entry name" value="SENSOR PROTEIN CREC"/>
    <property type="match status" value="1"/>
</dbReference>
<keyword evidence="7" id="KW-0547">Nucleotide-binding</keyword>
<evidence type="ECO:0000256" key="1">
    <source>
        <dbReference type="ARBA" id="ARBA00000085"/>
    </source>
</evidence>
<evidence type="ECO:0000256" key="2">
    <source>
        <dbReference type="ARBA" id="ARBA00004651"/>
    </source>
</evidence>
<dbReference type="InterPro" id="IPR004358">
    <property type="entry name" value="Sig_transdc_His_kin-like_C"/>
</dbReference>
<dbReference type="Gene3D" id="3.30.565.10">
    <property type="entry name" value="Histidine kinase-like ATPase, C-terminal domain"/>
    <property type="match status" value="1"/>
</dbReference>
<dbReference type="InterPro" id="IPR050980">
    <property type="entry name" value="2C_sensor_his_kinase"/>
</dbReference>
<dbReference type="InterPro" id="IPR005467">
    <property type="entry name" value="His_kinase_dom"/>
</dbReference>
<dbReference type="SMART" id="SM00387">
    <property type="entry name" value="HATPase_c"/>
    <property type="match status" value="1"/>
</dbReference>